<protein>
    <recommendedName>
        <fullName evidence="2">C4-type zinc ribbon domain-containing protein</fullName>
    </recommendedName>
</protein>
<keyword evidence="1" id="KW-0175">Coiled coil</keyword>
<sequence length="238" mass="27336">MKEEIAQLKILQAIDLEISEMDSRLAAVTSGLDQRRTAIAQYQTESEQFRERLAALEQRQREMETGLEEDLARIRDRQAKMMNIQTNREYQSLLKESEDAKKSSKEREEELLRLAGEIEELSKKIEECDNLRAGEEKLLADDSKEADSKLAELSGAKDKILKKRATKSKNIPASILKKYEMLRERRKGLALVGVVDGVCRGCFMNIPPQLFNDLLKEEKLLICPTCNRIMHHQTADEE</sequence>
<dbReference type="Pfam" id="PF02591">
    <property type="entry name" value="Zn_ribbon_9"/>
    <property type="match status" value="1"/>
</dbReference>
<gene>
    <name evidence="3" type="ORF">ENN98_02700</name>
</gene>
<feature type="domain" description="C4-type zinc ribbon" evidence="2">
    <location>
        <begin position="198"/>
        <end position="230"/>
    </location>
</feature>
<dbReference type="Proteomes" id="UP000885986">
    <property type="component" value="Unassembled WGS sequence"/>
</dbReference>
<dbReference type="Gene3D" id="1.10.287.1490">
    <property type="match status" value="1"/>
</dbReference>
<evidence type="ECO:0000313" key="3">
    <source>
        <dbReference type="EMBL" id="HET97607.1"/>
    </source>
</evidence>
<reference evidence="3" key="1">
    <citation type="journal article" date="2020" name="mSystems">
        <title>Genome- and Community-Level Interaction Insights into Carbon Utilization and Element Cycling Functions of Hydrothermarchaeota in Hydrothermal Sediment.</title>
        <authorList>
            <person name="Zhou Z."/>
            <person name="Liu Y."/>
            <person name="Xu W."/>
            <person name="Pan J."/>
            <person name="Luo Z.H."/>
            <person name="Li M."/>
        </authorList>
    </citation>
    <scope>NUCLEOTIDE SEQUENCE [LARGE SCALE GENOMIC DNA]</scope>
    <source>
        <strain evidence="3">SpSt-1224</strain>
    </source>
</reference>
<evidence type="ECO:0000256" key="1">
    <source>
        <dbReference type="SAM" id="Coils"/>
    </source>
</evidence>
<organism evidence="3">
    <name type="scientific">Desulfurivibrio alkaliphilus</name>
    <dbReference type="NCBI Taxonomy" id="427923"/>
    <lineage>
        <taxon>Bacteria</taxon>
        <taxon>Pseudomonadati</taxon>
        <taxon>Thermodesulfobacteriota</taxon>
        <taxon>Desulfobulbia</taxon>
        <taxon>Desulfobulbales</taxon>
        <taxon>Desulfobulbaceae</taxon>
        <taxon>Desulfurivibrio</taxon>
    </lineage>
</organism>
<name>A0A7C2TH38_9BACT</name>
<dbReference type="EMBL" id="DSDS01000058">
    <property type="protein sequence ID" value="HET97607.1"/>
    <property type="molecule type" value="Genomic_DNA"/>
</dbReference>
<evidence type="ECO:0000259" key="2">
    <source>
        <dbReference type="Pfam" id="PF02591"/>
    </source>
</evidence>
<proteinExistence type="predicted"/>
<feature type="coiled-coil region" evidence="1">
    <location>
        <begin position="39"/>
        <end position="138"/>
    </location>
</feature>
<dbReference type="InterPro" id="IPR003743">
    <property type="entry name" value="Zf-RING_7"/>
</dbReference>
<accession>A0A7C2TH38</accession>
<comment type="caution">
    <text evidence="3">The sequence shown here is derived from an EMBL/GenBank/DDBJ whole genome shotgun (WGS) entry which is preliminary data.</text>
</comment>
<dbReference type="AlphaFoldDB" id="A0A7C2TH38"/>